<dbReference type="PANTHER" id="PTHR42978">
    <property type="entry name" value="QUORUM-QUENCHING LACTONASE YTNP-RELATED-RELATED"/>
    <property type="match status" value="1"/>
</dbReference>
<evidence type="ECO:0000256" key="4">
    <source>
        <dbReference type="ARBA" id="ARBA00022833"/>
    </source>
</evidence>
<evidence type="ECO:0000313" key="7">
    <source>
        <dbReference type="Proteomes" id="UP001596030"/>
    </source>
</evidence>
<organism evidence="6 7">
    <name type="scientific">Chromohalobacter sarecensis</name>
    <dbReference type="NCBI Taxonomy" id="245294"/>
    <lineage>
        <taxon>Bacteria</taxon>
        <taxon>Pseudomonadati</taxon>
        <taxon>Pseudomonadota</taxon>
        <taxon>Gammaproteobacteria</taxon>
        <taxon>Oceanospirillales</taxon>
        <taxon>Halomonadaceae</taxon>
        <taxon>Chromohalobacter</taxon>
    </lineage>
</organism>
<evidence type="ECO:0000256" key="2">
    <source>
        <dbReference type="ARBA" id="ARBA00022723"/>
    </source>
</evidence>
<sequence>MTTAIHIGRFKMTWLLGGVFPFTADFMPAVASAQGQHNFAAAGLPIEGPSFEPFHAFAIEWDNHLWLLDAGPGLEEGPDRGEVLNELRTLGHEPEDVDAIVITHLHKDHTGGLLTAEGKALYPNATLYVGETEMAFWTNPDQVPAGNQRDHEVALLMQAHYQGRIEVLADDAVIRPGIRFVPLPGHSPGHNGVMLEDGDARLLMWSDLMHSAAQQFNNPEWSVVVDLDPERAIETRLALLERLAEEDTLVAGSHTQGVGKVRRHASAYKLVPAEGGVFEHSE</sequence>
<evidence type="ECO:0000313" key="6">
    <source>
        <dbReference type="EMBL" id="MFC4540187.1"/>
    </source>
</evidence>
<dbReference type="EMBL" id="JBHSEU010000021">
    <property type="protein sequence ID" value="MFC4540187.1"/>
    <property type="molecule type" value="Genomic_DNA"/>
</dbReference>
<dbReference type="Gene3D" id="3.60.15.10">
    <property type="entry name" value="Ribonuclease Z/Hydroxyacylglutathione hydrolase-like"/>
    <property type="match status" value="1"/>
</dbReference>
<feature type="domain" description="Metallo-beta-lactamase" evidence="5">
    <location>
        <begin position="53"/>
        <end position="254"/>
    </location>
</feature>
<reference evidence="7" key="1">
    <citation type="journal article" date="2019" name="Int. J. Syst. Evol. Microbiol.">
        <title>The Global Catalogue of Microorganisms (GCM) 10K type strain sequencing project: providing services to taxonomists for standard genome sequencing and annotation.</title>
        <authorList>
            <consortium name="The Broad Institute Genomics Platform"/>
            <consortium name="The Broad Institute Genome Sequencing Center for Infectious Disease"/>
            <person name="Wu L."/>
            <person name="Ma J."/>
        </authorList>
    </citation>
    <scope>NUCLEOTIDE SEQUENCE [LARGE SCALE GENOMIC DNA]</scope>
    <source>
        <strain evidence="7">CGMCC 1.12121</strain>
    </source>
</reference>
<evidence type="ECO:0000256" key="3">
    <source>
        <dbReference type="ARBA" id="ARBA00022801"/>
    </source>
</evidence>
<keyword evidence="2" id="KW-0479">Metal-binding</keyword>
<dbReference type="CDD" id="cd07720">
    <property type="entry name" value="OPHC2-like_MBL-fold"/>
    <property type="match status" value="1"/>
</dbReference>
<dbReference type="InterPro" id="IPR036866">
    <property type="entry name" value="RibonucZ/Hydroxyglut_hydro"/>
</dbReference>
<dbReference type="PANTHER" id="PTHR42978:SF6">
    <property type="entry name" value="QUORUM-QUENCHING LACTONASE YTNP-RELATED"/>
    <property type="match status" value="1"/>
</dbReference>
<keyword evidence="7" id="KW-1185">Reference proteome</keyword>
<keyword evidence="4" id="KW-0862">Zinc</keyword>
<evidence type="ECO:0000256" key="1">
    <source>
        <dbReference type="ARBA" id="ARBA00007749"/>
    </source>
</evidence>
<gene>
    <name evidence="6" type="ORF">ACFO0U_15570</name>
</gene>
<evidence type="ECO:0000259" key="5">
    <source>
        <dbReference type="SMART" id="SM00849"/>
    </source>
</evidence>
<dbReference type="SMART" id="SM00849">
    <property type="entry name" value="Lactamase_B"/>
    <property type="match status" value="1"/>
</dbReference>
<dbReference type="InterPro" id="IPR051013">
    <property type="entry name" value="MBL_superfamily_lactonases"/>
</dbReference>
<name>A0ABV9D582_9GAMM</name>
<dbReference type="Proteomes" id="UP001596030">
    <property type="component" value="Unassembled WGS sequence"/>
</dbReference>
<proteinExistence type="inferred from homology"/>
<protein>
    <submittedName>
        <fullName evidence="6">MBL fold metallo-hydrolase</fullName>
    </submittedName>
</protein>
<comment type="caution">
    <text evidence="6">The sequence shown here is derived from an EMBL/GenBank/DDBJ whole genome shotgun (WGS) entry which is preliminary data.</text>
</comment>
<keyword evidence="3" id="KW-0378">Hydrolase</keyword>
<dbReference type="RefSeq" id="WP_246968860.1">
    <property type="nucleotide sequence ID" value="NZ_JAKGAN010000002.1"/>
</dbReference>
<comment type="similarity">
    <text evidence="1">Belongs to the metallo-beta-lactamase superfamily.</text>
</comment>
<dbReference type="SUPFAM" id="SSF56281">
    <property type="entry name" value="Metallo-hydrolase/oxidoreductase"/>
    <property type="match status" value="1"/>
</dbReference>
<accession>A0ABV9D582</accession>
<dbReference type="InterPro" id="IPR001279">
    <property type="entry name" value="Metallo-B-lactamas"/>
</dbReference>
<dbReference type="Pfam" id="PF00753">
    <property type="entry name" value="Lactamase_B"/>
    <property type="match status" value="1"/>
</dbReference>